<evidence type="ECO:0000256" key="6">
    <source>
        <dbReference type="ARBA" id="ARBA00023002"/>
    </source>
</evidence>
<dbReference type="InterPro" id="IPR012259">
    <property type="entry name" value="DHFR"/>
</dbReference>
<keyword evidence="6" id="KW-0560">Oxidoreductase</keyword>
<dbReference type="GO" id="GO:0016301">
    <property type="term" value="F:kinase activity"/>
    <property type="evidence" value="ECO:0007669"/>
    <property type="project" value="UniProtKB-KW"/>
</dbReference>
<dbReference type="PROSITE" id="PS51330">
    <property type="entry name" value="DHFR_2"/>
    <property type="match status" value="1"/>
</dbReference>
<dbReference type="InterPro" id="IPR024072">
    <property type="entry name" value="DHFR-like_dom_sf"/>
</dbReference>
<dbReference type="EMBL" id="CP009249">
    <property type="protein sequence ID" value="APT93016.1"/>
    <property type="molecule type" value="Genomic_DNA"/>
</dbReference>
<dbReference type="GO" id="GO:0046655">
    <property type="term" value="P:folic acid metabolic process"/>
    <property type="evidence" value="ECO:0007669"/>
    <property type="project" value="TreeGrafter"/>
</dbReference>
<accession>A0A1L7D4B2</accession>
<dbReference type="Proteomes" id="UP000185491">
    <property type="component" value="Chromosome"/>
</dbReference>
<dbReference type="InterPro" id="IPR001796">
    <property type="entry name" value="DHFR_dom"/>
</dbReference>
<dbReference type="PANTHER" id="PTHR48069:SF3">
    <property type="entry name" value="DIHYDROFOLATE REDUCTASE"/>
    <property type="match status" value="1"/>
</dbReference>
<evidence type="ECO:0000313" key="9">
    <source>
        <dbReference type="EMBL" id="APT93016.1"/>
    </source>
</evidence>
<evidence type="ECO:0000256" key="5">
    <source>
        <dbReference type="ARBA" id="ARBA00022857"/>
    </source>
</evidence>
<evidence type="ECO:0000259" key="8">
    <source>
        <dbReference type="PROSITE" id="PS51330"/>
    </source>
</evidence>
<evidence type="ECO:0000256" key="1">
    <source>
        <dbReference type="ARBA" id="ARBA00004903"/>
    </source>
</evidence>
<evidence type="ECO:0000256" key="2">
    <source>
        <dbReference type="ARBA" id="ARBA00009539"/>
    </source>
</evidence>
<dbReference type="Pfam" id="PF00186">
    <property type="entry name" value="DHFR_1"/>
    <property type="match status" value="1"/>
</dbReference>
<dbReference type="EC" id="1.5.1.3" evidence="3"/>
<dbReference type="GO" id="GO:0046654">
    <property type="term" value="P:tetrahydrofolate biosynthetic process"/>
    <property type="evidence" value="ECO:0007669"/>
    <property type="project" value="UniProtKB-UniPathway"/>
</dbReference>
<dbReference type="GO" id="GO:0005829">
    <property type="term" value="C:cytosol"/>
    <property type="evidence" value="ECO:0007669"/>
    <property type="project" value="TreeGrafter"/>
</dbReference>
<gene>
    <name evidence="9" type="ORF">CPHO_09100</name>
</gene>
<keyword evidence="5" id="KW-0521">NADP</keyword>
<dbReference type="PANTHER" id="PTHR48069">
    <property type="entry name" value="DIHYDROFOLATE REDUCTASE"/>
    <property type="match status" value="1"/>
</dbReference>
<evidence type="ECO:0000313" key="10">
    <source>
        <dbReference type="Proteomes" id="UP000185491"/>
    </source>
</evidence>
<dbReference type="PROSITE" id="PS00075">
    <property type="entry name" value="DHFR_1"/>
    <property type="match status" value="1"/>
</dbReference>
<dbReference type="PRINTS" id="PR00070">
    <property type="entry name" value="DHFR"/>
</dbReference>
<dbReference type="UniPathway" id="UPA00077">
    <property type="reaction ID" value="UER00158"/>
</dbReference>
<dbReference type="GO" id="GO:0006730">
    <property type="term" value="P:one-carbon metabolic process"/>
    <property type="evidence" value="ECO:0007669"/>
    <property type="project" value="UniProtKB-KW"/>
</dbReference>
<protein>
    <recommendedName>
        <fullName evidence="3">dihydrofolate reductase</fullName>
        <ecNumber evidence="3">1.5.1.3</ecNumber>
    </recommendedName>
</protein>
<dbReference type="KEGG" id="cpho:CPHO_09100"/>
<dbReference type="SUPFAM" id="SSF53597">
    <property type="entry name" value="Dihydrofolate reductase-like"/>
    <property type="match status" value="1"/>
</dbReference>
<evidence type="ECO:0000256" key="7">
    <source>
        <dbReference type="RuleBase" id="RU004474"/>
    </source>
</evidence>
<dbReference type="GO" id="GO:0046452">
    <property type="term" value="P:dihydrofolate metabolic process"/>
    <property type="evidence" value="ECO:0007669"/>
    <property type="project" value="TreeGrafter"/>
</dbReference>
<feature type="domain" description="DHFR" evidence="8">
    <location>
        <begin position="1"/>
        <end position="174"/>
    </location>
</feature>
<keyword evidence="9" id="KW-0808">Transferase</keyword>
<dbReference type="STRING" id="161895.CPHO_09100"/>
<keyword evidence="4" id="KW-0554">One-carbon metabolism</keyword>
<keyword evidence="10" id="KW-1185">Reference proteome</keyword>
<reference evidence="9 10" key="1">
    <citation type="submission" date="2014-08" db="EMBL/GenBank/DDBJ databases">
        <title>Complete genome sequence of Corynebacterium phocae M408/89/1(T)(=DSM 44612(T)), isolated from the common seal (Phoca vitulina).</title>
        <authorList>
            <person name="Ruckert C."/>
            <person name="Albersmeier A."/>
            <person name="Winkler A."/>
            <person name="Kalinowski J."/>
        </authorList>
    </citation>
    <scope>NUCLEOTIDE SEQUENCE [LARGE SCALE GENOMIC DNA]</scope>
    <source>
        <strain evidence="9 10">M408/89/1</strain>
    </source>
</reference>
<dbReference type="GO" id="GO:0050661">
    <property type="term" value="F:NADP binding"/>
    <property type="evidence" value="ECO:0007669"/>
    <property type="project" value="InterPro"/>
</dbReference>
<proteinExistence type="inferred from homology"/>
<sequence length="178" mass="19531">MKGAIWAQSVDGVIGNGKAMPWHVPEDLAHFKEVTMGSPVVMGRRTWESLPARFRPLPGRENFVLSRSQPGDWSAGATVISDLVNAPVHDAWVIGGGQVYAATLGHVNRLEITVMDANVASFYGEDAVFAPNIPRGFSRVRETEWMTSTDGHLILPGRGPSELPLKYKFLTYERKDAA</sequence>
<comment type="pathway">
    <text evidence="1">Cofactor biosynthesis; tetrahydrofolate biosynthesis; 5,6,7,8-tetrahydrofolate from 7,8-dihydrofolate: step 1/1.</text>
</comment>
<evidence type="ECO:0000256" key="3">
    <source>
        <dbReference type="ARBA" id="ARBA00012856"/>
    </source>
</evidence>
<name>A0A1L7D4B2_9CORY</name>
<dbReference type="InterPro" id="IPR017925">
    <property type="entry name" value="DHFR_CS"/>
</dbReference>
<dbReference type="CDD" id="cd00209">
    <property type="entry name" value="DHFR"/>
    <property type="match status" value="1"/>
</dbReference>
<comment type="similarity">
    <text evidence="2 7">Belongs to the dihydrofolate reductase family.</text>
</comment>
<dbReference type="Gene3D" id="3.40.430.10">
    <property type="entry name" value="Dihydrofolate Reductase, subunit A"/>
    <property type="match status" value="1"/>
</dbReference>
<dbReference type="OrthoDB" id="9804315at2"/>
<dbReference type="AlphaFoldDB" id="A0A1L7D4B2"/>
<keyword evidence="9" id="KW-0418">Kinase</keyword>
<organism evidence="9 10">
    <name type="scientific">Corynebacterium phocae</name>
    <dbReference type="NCBI Taxonomy" id="161895"/>
    <lineage>
        <taxon>Bacteria</taxon>
        <taxon>Bacillati</taxon>
        <taxon>Actinomycetota</taxon>
        <taxon>Actinomycetes</taxon>
        <taxon>Mycobacteriales</taxon>
        <taxon>Corynebacteriaceae</taxon>
        <taxon>Corynebacterium</taxon>
    </lineage>
</organism>
<evidence type="ECO:0000256" key="4">
    <source>
        <dbReference type="ARBA" id="ARBA00022563"/>
    </source>
</evidence>
<dbReference type="GO" id="GO:0004146">
    <property type="term" value="F:dihydrofolate reductase activity"/>
    <property type="evidence" value="ECO:0007669"/>
    <property type="project" value="UniProtKB-EC"/>
</dbReference>
<dbReference type="RefSeq" id="WP_075735119.1">
    <property type="nucleotide sequence ID" value="NZ_CP009249.1"/>
</dbReference>